<keyword evidence="1" id="KW-0472">Membrane</keyword>
<feature type="signal peptide" evidence="2">
    <location>
        <begin position="1"/>
        <end position="31"/>
    </location>
</feature>
<dbReference type="STRING" id="393003.SAMN05660461_2165"/>
<reference evidence="3 4" key="1">
    <citation type="submission" date="2017-02" db="EMBL/GenBank/DDBJ databases">
        <authorList>
            <person name="Peterson S.W."/>
        </authorList>
    </citation>
    <scope>NUCLEOTIDE SEQUENCE [LARGE SCALE GENOMIC DNA]</scope>
    <source>
        <strain evidence="3 4">DSM 18108</strain>
    </source>
</reference>
<evidence type="ECO:0000313" key="4">
    <source>
        <dbReference type="Proteomes" id="UP000190166"/>
    </source>
</evidence>
<evidence type="ECO:0000256" key="1">
    <source>
        <dbReference type="SAM" id="Phobius"/>
    </source>
</evidence>
<dbReference type="InterPro" id="IPR011990">
    <property type="entry name" value="TPR-like_helical_dom_sf"/>
</dbReference>
<keyword evidence="4" id="KW-1185">Reference proteome</keyword>
<accession>A0A1T5NLM3</accession>
<proteinExistence type="predicted"/>
<protein>
    <submittedName>
        <fullName evidence="3">Signal transduction histidine kinase</fullName>
    </submittedName>
</protein>
<dbReference type="SUPFAM" id="SSF48452">
    <property type="entry name" value="TPR-like"/>
    <property type="match status" value="1"/>
</dbReference>
<organism evidence="3 4">
    <name type="scientific">Chitinophaga ginsengisegetis</name>
    <dbReference type="NCBI Taxonomy" id="393003"/>
    <lineage>
        <taxon>Bacteria</taxon>
        <taxon>Pseudomonadati</taxon>
        <taxon>Bacteroidota</taxon>
        <taxon>Chitinophagia</taxon>
        <taxon>Chitinophagales</taxon>
        <taxon>Chitinophagaceae</taxon>
        <taxon>Chitinophaga</taxon>
    </lineage>
</organism>
<feature type="chain" id="PRO_5011984506" evidence="2">
    <location>
        <begin position="32"/>
        <end position="645"/>
    </location>
</feature>
<keyword evidence="2" id="KW-0732">Signal</keyword>
<evidence type="ECO:0000313" key="3">
    <source>
        <dbReference type="EMBL" id="SKD01394.1"/>
    </source>
</evidence>
<name>A0A1T5NLM3_9BACT</name>
<feature type="transmembrane region" description="Helical" evidence="1">
    <location>
        <begin position="375"/>
        <end position="392"/>
    </location>
</feature>
<dbReference type="Gene3D" id="1.25.40.10">
    <property type="entry name" value="Tetratricopeptide repeat domain"/>
    <property type="match status" value="1"/>
</dbReference>
<keyword evidence="1" id="KW-0812">Transmembrane</keyword>
<dbReference type="RefSeq" id="WP_079469366.1">
    <property type="nucleotide sequence ID" value="NZ_FUZZ01000001.1"/>
</dbReference>
<evidence type="ECO:0000256" key="2">
    <source>
        <dbReference type="SAM" id="SignalP"/>
    </source>
</evidence>
<dbReference type="SUPFAM" id="SSF55874">
    <property type="entry name" value="ATPase domain of HSP90 chaperone/DNA topoisomerase II/histidine kinase"/>
    <property type="match status" value="1"/>
</dbReference>
<sequence length="645" mass="73795">MIRRISYSYYQRILSATLLALALLCAAPRIAAQSPQLPELLHELAAPHDSIAYINTLGKLGALYMMINLDSSFTYAIREYEIAERWQYKKGMADAFDVMSFCYALRTDFNVAGIYGYKALQLHKAVSDSGRIAKTLSNLYLYYRNMGRPADANNYFYEAFHMAARLPASQDSIYTILLVNYAMRFYKDSTRKDSVQWALRTAAHISEKYPHSRLPLYIDAYAADTLVIQGRGKEAEARINQLAAAALNRGLPYVAMDIYNRLEDYSRLGYHTDSTRYRELSYQLAKKAGCIELNLPVLAGLYDYYQQHNQVAKTDYYSREIMRLAAQHRYQQGKDPINYIAFFLKEQSLQRLSRSNQQQQLELEQVQLRRKHSQFIIAGLFIIVILLFILLYSRYRQYITWQEQEQAISDSYTHVSLKNVALRANDEFKNKLITLIANDFRAPLHHISEVALKLRNQAASQATMAALIREIALVSGNTLCVFDNILKWIRMQLPGFTYQGTRCLLDDIFLQVLKQTAPDVKEKALVVVNLLPEGCVVMADPEMLRVAQLHLMRLSIQYARPGSLLILSAWNNERAVYARIIADAGPATEDILRHLSSWQHDMHALSYAITRDFMDKMKGAVQATTSEGRYLVFTVVLEGAENTNG</sequence>
<dbReference type="Proteomes" id="UP000190166">
    <property type="component" value="Unassembled WGS sequence"/>
</dbReference>
<gene>
    <name evidence="3" type="ORF">SAMN05660461_2165</name>
</gene>
<dbReference type="GO" id="GO:0016301">
    <property type="term" value="F:kinase activity"/>
    <property type="evidence" value="ECO:0007669"/>
    <property type="project" value="UniProtKB-KW"/>
</dbReference>
<dbReference type="AlphaFoldDB" id="A0A1T5NLM3"/>
<keyword evidence="3" id="KW-0418">Kinase</keyword>
<dbReference type="Gene3D" id="3.30.565.10">
    <property type="entry name" value="Histidine kinase-like ATPase, C-terminal domain"/>
    <property type="match status" value="1"/>
</dbReference>
<keyword evidence="3" id="KW-0808">Transferase</keyword>
<keyword evidence="1" id="KW-1133">Transmembrane helix</keyword>
<dbReference type="InterPro" id="IPR036890">
    <property type="entry name" value="HATPase_C_sf"/>
</dbReference>
<dbReference type="EMBL" id="FUZZ01000001">
    <property type="protein sequence ID" value="SKD01394.1"/>
    <property type="molecule type" value="Genomic_DNA"/>
</dbReference>